<dbReference type="PANTHER" id="PTHR42693">
    <property type="entry name" value="ARYLSULFATASE FAMILY MEMBER"/>
    <property type="match status" value="1"/>
</dbReference>
<dbReference type="Pfam" id="PF00884">
    <property type="entry name" value="Sulfatase"/>
    <property type="match status" value="1"/>
</dbReference>
<keyword evidence="6" id="KW-0106">Calcium</keyword>
<evidence type="ECO:0000256" key="4">
    <source>
        <dbReference type="ARBA" id="ARBA00022729"/>
    </source>
</evidence>
<protein>
    <submittedName>
        <fullName evidence="9">Arylsulfatase A</fullName>
    </submittedName>
</protein>
<feature type="signal peptide" evidence="7">
    <location>
        <begin position="1"/>
        <end position="31"/>
    </location>
</feature>
<dbReference type="SUPFAM" id="SSF53649">
    <property type="entry name" value="Alkaline phosphatase-like"/>
    <property type="match status" value="1"/>
</dbReference>
<dbReference type="GO" id="GO:0046872">
    <property type="term" value="F:metal ion binding"/>
    <property type="evidence" value="ECO:0007669"/>
    <property type="project" value="UniProtKB-KW"/>
</dbReference>
<name>A0A521BAB3_9BACT</name>
<dbReference type="InterPro" id="IPR017850">
    <property type="entry name" value="Alkaline_phosphatase_core_sf"/>
</dbReference>
<dbReference type="Gene3D" id="3.30.1120.10">
    <property type="match status" value="1"/>
</dbReference>
<dbReference type="GO" id="GO:0004065">
    <property type="term" value="F:arylsulfatase activity"/>
    <property type="evidence" value="ECO:0007669"/>
    <property type="project" value="TreeGrafter"/>
</dbReference>
<dbReference type="PANTHER" id="PTHR42693:SF42">
    <property type="entry name" value="ARYLSULFATASE G"/>
    <property type="match status" value="1"/>
</dbReference>
<proteinExistence type="inferred from homology"/>
<dbReference type="EMBL" id="FXTH01000002">
    <property type="protein sequence ID" value="SMO44018.1"/>
    <property type="molecule type" value="Genomic_DNA"/>
</dbReference>
<evidence type="ECO:0000256" key="6">
    <source>
        <dbReference type="ARBA" id="ARBA00022837"/>
    </source>
</evidence>
<keyword evidence="3" id="KW-0479">Metal-binding</keyword>
<gene>
    <name evidence="9" type="ORF">SAMN06265218_102358</name>
</gene>
<comment type="similarity">
    <text evidence="2">Belongs to the sulfatase family.</text>
</comment>
<evidence type="ECO:0000256" key="5">
    <source>
        <dbReference type="ARBA" id="ARBA00022801"/>
    </source>
</evidence>
<dbReference type="InterPro" id="IPR024607">
    <property type="entry name" value="Sulfatase_CS"/>
</dbReference>
<reference evidence="9 10" key="1">
    <citation type="submission" date="2017-05" db="EMBL/GenBank/DDBJ databases">
        <authorList>
            <person name="Varghese N."/>
            <person name="Submissions S."/>
        </authorList>
    </citation>
    <scope>NUCLEOTIDE SEQUENCE [LARGE SCALE GENOMIC DNA]</scope>
    <source>
        <strain evidence="9 10">DSM 21194</strain>
    </source>
</reference>
<keyword evidence="4 7" id="KW-0732">Signal</keyword>
<keyword evidence="10" id="KW-1185">Reference proteome</keyword>
<sequence length="493" mass="55599">MHMCKPVVLKWFALAVASTFLLIAVPGVMTAQPEKNDRPNIVFFLVDDLGWKDIGSFGSTFYETPNIDALAAEGMSFLQAYAASPVCSPTRASIMAGKNPGRMNTTDWFGAPQPDRVEGHWTQDKPLLPARYQPYLPLEEETIAEALKQHGYRTFFAGKWHLGREEKYWPENQGFDVNKGGYHKGQPNNYFSPYDNPRLSDGPNGEHLPDRLAAETVDFIKKSGDAPFFAYLSFYSVHNPQQARKDLIDKYKEKKEELGLEEKWGQEGDRKVRLIQESAVYAGMVEAMDQAVGKVIRSIREREIEENTIVIFFSDNGGLSTSEGHPTSNRPLRAGKGWMYEGGIREPMIIKWPGVTTPGAATQEPVVSMDFYPTILEAAGLPLQPEQHRDGKSLVPLLQGKRMDRGPLYFHYPHYGNQGGSPSSAIRRGDYKLIEFYEDGHTELYNISDDMAEQSNLVDEKPELVRELKQRLDRWKSSVGARLPSENSRDEAN</sequence>
<dbReference type="Gene3D" id="3.40.720.10">
    <property type="entry name" value="Alkaline Phosphatase, subunit A"/>
    <property type="match status" value="1"/>
</dbReference>
<accession>A0A521BAB3</accession>
<dbReference type="InterPro" id="IPR000917">
    <property type="entry name" value="Sulfatase_N"/>
</dbReference>
<organism evidence="9 10">
    <name type="scientific">Fodinibius sediminis</name>
    <dbReference type="NCBI Taxonomy" id="1214077"/>
    <lineage>
        <taxon>Bacteria</taxon>
        <taxon>Pseudomonadati</taxon>
        <taxon>Balneolota</taxon>
        <taxon>Balneolia</taxon>
        <taxon>Balneolales</taxon>
        <taxon>Balneolaceae</taxon>
        <taxon>Fodinibius</taxon>
    </lineage>
</organism>
<evidence type="ECO:0000256" key="2">
    <source>
        <dbReference type="ARBA" id="ARBA00008779"/>
    </source>
</evidence>
<evidence type="ECO:0000313" key="9">
    <source>
        <dbReference type="EMBL" id="SMO44018.1"/>
    </source>
</evidence>
<feature type="domain" description="Sulfatase N-terminal" evidence="8">
    <location>
        <begin position="39"/>
        <end position="380"/>
    </location>
</feature>
<dbReference type="Proteomes" id="UP000317593">
    <property type="component" value="Unassembled WGS sequence"/>
</dbReference>
<evidence type="ECO:0000256" key="1">
    <source>
        <dbReference type="ARBA" id="ARBA00001913"/>
    </source>
</evidence>
<dbReference type="PROSITE" id="PS00523">
    <property type="entry name" value="SULFATASE_1"/>
    <property type="match status" value="1"/>
</dbReference>
<evidence type="ECO:0000313" key="10">
    <source>
        <dbReference type="Proteomes" id="UP000317593"/>
    </source>
</evidence>
<dbReference type="CDD" id="cd16144">
    <property type="entry name" value="ARS_like"/>
    <property type="match status" value="1"/>
</dbReference>
<dbReference type="InterPro" id="IPR050738">
    <property type="entry name" value="Sulfatase"/>
</dbReference>
<comment type="cofactor">
    <cofactor evidence="1">
        <name>Ca(2+)</name>
        <dbReference type="ChEBI" id="CHEBI:29108"/>
    </cofactor>
</comment>
<evidence type="ECO:0000259" key="8">
    <source>
        <dbReference type="Pfam" id="PF00884"/>
    </source>
</evidence>
<dbReference type="FunFam" id="3.40.720.10:FF:000065">
    <property type="entry name" value="Arylsulfatase A"/>
    <property type="match status" value="1"/>
</dbReference>
<evidence type="ECO:0000256" key="7">
    <source>
        <dbReference type="SAM" id="SignalP"/>
    </source>
</evidence>
<evidence type="ECO:0000256" key="3">
    <source>
        <dbReference type="ARBA" id="ARBA00022723"/>
    </source>
</evidence>
<feature type="chain" id="PRO_5022035935" evidence="7">
    <location>
        <begin position="32"/>
        <end position="493"/>
    </location>
</feature>
<dbReference type="AlphaFoldDB" id="A0A521BAB3"/>
<keyword evidence="5" id="KW-0378">Hydrolase</keyword>
<dbReference type="PROSITE" id="PS00149">
    <property type="entry name" value="SULFATASE_2"/>
    <property type="match status" value="1"/>
</dbReference>